<keyword evidence="2" id="KW-1185">Reference proteome</keyword>
<name>A0AAV4MGI7_CAEEX</name>
<evidence type="ECO:0000313" key="2">
    <source>
        <dbReference type="Proteomes" id="UP001054945"/>
    </source>
</evidence>
<evidence type="ECO:0000313" key="1">
    <source>
        <dbReference type="EMBL" id="GIX71312.1"/>
    </source>
</evidence>
<dbReference type="AlphaFoldDB" id="A0AAV4MGI7"/>
<dbReference type="EMBL" id="BPLR01002211">
    <property type="protein sequence ID" value="GIX71312.1"/>
    <property type="molecule type" value="Genomic_DNA"/>
</dbReference>
<proteinExistence type="predicted"/>
<organism evidence="1 2">
    <name type="scientific">Caerostris extrusa</name>
    <name type="common">Bark spider</name>
    <name type="synonym">Caerostris bankana</name>
    <dbReference type="NCBI Taxonomy" id="172846"/>
    <lineage>
        <taxon>Eukaryota</taxon>
        <taxon>Metazoa</taxon>
        <taxon>Ecdysozoa</taxon>
        <taxon>Arthropoda</taxon>
        <taxon>Chelicerata</taxon>
        <taxon>Arachnida</taxon>
        <taxon>Araneae</taxon>
        <taxon>Araneomorphae</taxon>
        <taxon>Entelegynae</taxon>
        <taxon>Araneoidea</taxon>
        <taxon>Araneidae</taxon>
        <taxon>Caerostris</taxon>
    </lineage>
</organism>
<accession>A0AAV4MGI7</accession>
<protein>
    <submittedName>
        <fullName evidence="1">Uncharacterized protein</fullName>
    </submittedName>
</protein>
<comment type="caution">
    <text evidence="1">The sequence shown here is derived from an EMBL/GenBank/DDBJ whole genome shotgun (WGS) entry which is preliminary data.</text>
</comment>
<dbReference type="Proteomes" id="UP001054945">
    <property type="component" value="Unassembled WGS sequence"/>
</dbReference>
<sequence>MRGQQGWGGKSSFLEVGADLSTSRRVLRELEGRLDKSTREVNDVICLKFFQVVDSLPGLVIRWRQTVYPKMEVFIYPYNIRIPFIYF</sequence>
<gene>
    <name evidence="1" type="ORF">CEXT_199701</name>
</gene>
<reference evidence="1 2" key="1">
    <citation type="submission" date="2021-06" db="EMBL/GenBank/DDBJ databases">
        <title>Caerostris extrusa draft genome.</title>
        <authorList>
            <person name="Kono N."/>
            <person name="Arakawa K."/>
        </authorList>
    </citation>
    <scope>NUCLEOTIDE SEQUENCE [LARGE SCALE GENOMIC DNA]</scope>
</reference>